<dbReference type="OrthoDB" id="6375980at2759"/>
<dbReference type="AlphaFoldDB" id="A0A7T8JWW6"/>
<gene>
    <name evidence="1" type="ORF">FKW44_022094</name>
</gene>
<accession>A0A7T8JWW6</accession>
<dbReference type="EMBL" id="CP045905">
    <property type="protein sequence ID" value="QQP36865.1"/>
    <property type="molecule type" value="Genomic_DNA"/>
</dbReference>
<feature type="non-terminal residue" evidence="1">
    <location>
        <position position="100"/>
    </location>
</feature>
<reference evidence="2" key="1">
    <citation type="submission" date="2021-01" db="EMBL/GenBank/DDBJ databases">
        <title>Caligus Genome Assembly.</title>
        <authorList>
            <person name="Gallardo-Escarate C."/>
        </authorList>
    </citation>
    <scope>NUCLEOTIDE SEQUENCE [LARGE SCALE GENOMIC DNA]</scope>
</reference>
<organism evidence="1 2">
    <name type="scientific">Caligus rogercresseyi</name>
    <name type="common">Sea louse</name>
    <dbReference type="NCBI Taxonomy" id="217165"/>
    <lineage>
        <taxon>Eukaryota</taxon>
        <taxon>Metazoa</taxon>
        <taxon>Ecdysozoa</taxon>
        <taxon>Arthropoda</taxon>
        <taxon>Crustacea</taxon>
        <taxon>Multicrustacea</taxon>
        <taxon>Hexanauplia</taxon>
        <taxon>Copepoda</taxon>
        <taxon>Siphonostomatoida</taxon>
        <taxon>Caligidae</taxon>
        <taxon>Caligus</taxon>
    </lineage>
</organism>
<proteinExistence type="predicted"/>
<keyword evidence="2" id="KW-1185">Reference proteome</keyword>
<evidence type="ECO:0000313" key="2">
    <source>
        <dbReference type="Proteomes" id="UP000595437"/>
    </source>
</evidence>
<dbReference type="Proteomes" id="UP000595437">
    <property type="component" value="Chromosome 16"/>
</dbReference>
<sequence length="100" mass="11995">LPLKYLNNNISCTGSLSPVCLVMTQLDFLTRKALKTELIQYMEQGDWRKVLEFYEEKDQYREPLLVWIRPNVEILKFLESELLFRGLKEVWLLEASIKEW</sequence>
<feature type="non-terminal residue" evidence="1">
    <location>
        <position position="1"/>
    </location>
</feature>
<protein>
    <submittedName>
        <fullName evidence="1">Uncharacterized protein</fullName>
    </submittedName>
</protein>
<name>A0A7T8JWW6_CALRO</name>
<evidence type="ECO:0000313" key="1">
    <source>
        <dbReference type="EMBL" id="QQP36865.1"/>
    </source>
</evidence>